<feature type="domain" description="NAD-specific glutamate dehydrogenase C-terminal" evidence="3">
    <location>
        <begin position="1270"/>
        <end position="1606"/>
    </location>
</feature>
<keyword evidence="8" id="KW-1185">Reference proteome</keyword>
<dbReference type="InterPro" id="IPR048381">
    <property type="entry name" value="GDH_C"/>
</dbReference>
<dbReference type="Pfam" id="PF21078">
    <property type="entry name" value="GDH_HM3"/>
    <property type="match status" value="1"/>
</dbReference>
<name>A0A172YHE9_9GAMM</name>
<sequence length="1615" mass="182825">MQRVATGDVREFFEQFKQLLHQRLGDRRGMRIADFARCFYSSASASFDDLVGRRLDDVYGATLSMWQLVQSREAGCPKVRVYNPDFQEHGWQSTHTVIELIQANMPFLVDSVRSELSRRGLTVHTIFNAVLGVRRDAQGELVHLSPLDPRFPEQQESLIYVEIDRHTDPALLRELAESLTETLDEVRVATDDFEPMCAQVRQAIDEIRAGHAEGVAAEDVEEACAFLEWLLDEHFTFLGFESFDLVEGEDGQQRLARVEGSELGLLKLDKPRYNEEPHDAGQLESGGGYVLIPQLISFAKSAYPSTVHRAAYPDYIITERFDADGRVIGERRFYGLYTLSVYSDSARNIPVLRRKIRAVVEAAGVDPSGHNGKHLQRILEVYPRDDLFQSSTTELCETALAILNIRERRQVRLFIREDRYGKFYSCQVYVPRDVFSTDLRVRIQDYLCESLDASFGDFTPYLSESVLARIQLILRFNHDEPPVFDVRELERHIAELARGWREELHSALVERHGEERANALMSLYRDAFPAAYRADFGPRAAVYDVDRLSELGQQPVAFSLYRLPEGKHESVRLKFYHRRRPIPLSDVVPMLENMGLRVISERPYTVDREDERFWINDFELELDDAVVPAVDFSTLRENFLDALTRIWSGSAESDTFNRLVLAAELDWREVALLRAYARYLHQIRFSLSQPYIASTLTSYPLITRGLIALFKGRFDPEHRLDDAAQAALRSEIDAQLEQVVSLNDDRLLRRYLDLFDATLRTNFFQPDAEGEPKDYISFKLEPRRIPEMPKPRPLYEIFVYSPRMEGLHLRAGRVARGGLRWSDRFEDFRTEVLGLVKAQQVKNAVIVPTGAKGGFVCKRLPVNASREVIQNEGIECYRTLIRGMLDITDNVVDKQVEPPRDVVRFDDDDPYLVVAADKGTATFSDIANALSAEYGFWLGDAFASGGQYGYDHKGMGITARGAWESVKRHFREIGLDTQTQPFTVLGVGDMAGDVFGNGMLLSEQIRLVAAFNHRHIFIDPEPDAASGFAERQRMFDARLGWDEYDPRLISAGGGVFSRDAKSIAISPEMKSRFGIVAERLSPNELIQALLASEVDLFWNGGIGTYVKASDETHAEVGDKANDQLRIDGCALRARVVGEGGNLGITQRGRREAAMHGVRLNTDFIDNAGGVNCSDHEVNIKILLDGITARGDMTAKQRNQFLAEMTDEVADLVLLDNYTQTQALSLAAIHSRESIGSYRRFIKVLEDGGVLDRELEALPSDQALQERGEAGLGLTHPELSVLISYAKSDLKTQLAGSDIPDEPYIQRHVERAFPPRLVERFQDELYQHGLKHEIVATQIANDLVDRMGITFVRRLLDGSGLDQASVVRAYVIARDSFELDRLWREIEALDAKVESQVQYDMMGALMRLGQRATRWFLRSRSALGVAETIDHFSSRLARLSEEVRERLSGKEAEAWQARFEHYRAAGVPEALAARVVSLHHLYAGLGIIEAARRSDDEIERVAEAYYAIGERLELPWLTEQVDQLPVGDGWEALAREALRDDLDRQQLALTVTVQGLDDVPPTIDERLDVWLGRREGKLARWHQLLDEVRAGSKVSYALFAVAVRELAELGETVDAR</sequence>
<feature type="domain" description="NAD-glutamate dehydrogenase N-terminal ACT1" evidence="4">
    <location>
        <begin position="35"/>
        <end position="179"/>
    </location>
</feature>
<dbReference type="EMBL" id="CP015243">
    <property type="protein sequence ID" value="ANF58670.1"/>
    <property type="molecule type" value="Genomic_DNA"/>
</dbReference>
<dbReference type="Pfam" id="PF05088">
    <property type="entry name" value="Bac_GDH_CD"/>
    <property type="match status" value="1"/>
</dbReference>
<evidence type="ECO:0000313" key="7">
    <source>
        <dbReference type="EMBL" id="ANF58670.1"/>
    </source>
</evidence>
<evidence type="ECO:0000256" key="1">
    <source>
        <dbReference type="ARBA" id="ARBA00023002"/>
    </source>
</evidence>
<dbReference type="KEGG" id="haa:A5892_15345"/>
<dbReference type="GO" id="GO:0004069">
    <property type="term" value="F:L-aspartate:2-oxoglutarate aminotransferase activity"/>
    <property type="evidence" value="ECO:0007669"/>
    <property type="project" value="InterPro"/>
</dbReference>
<proteinExistence type="predicted"/>
<evidence type="ECO:0000259" key="6">
    <source>
        <dbReference type="Pfam" id="PF21077"/>
    </source>
</evidence>
<dbReference type="Pfam" id="PF21077">
    <property type="entry name" value="GDH_ACT3"/>
    <property type="match status" value="1"/>
</dbReference>
<evidence type="ECO:0000259" key="4">
    <source>
        <dbReference type="Pfam" id="PF21075"/>
    </source>
</evidence>
<dbReference type="RefSeq" id="WP_064123527.1">
    <property type="nucleotide sequence ID" value="NZ_CP015243.1"/>
</dbReference>
<dbReference type="GO" id="GO:0006538">
    <property type="term" value="P:L-glutamate catabolic process"/>
    <property type="evidence" value="ECO:0007669"/>
    <property type="project" value="InterPro"/>
</dbReference>
<accession>A0A172YHE9</accession>
<dbReference type="Pfam" id="PF21076">
    <property type="entry name" value="GDH_ACT2"/>
    <property type="match status" value="1"/>
</dbReference>
<dbReference type="PANTHER" id="PTHR43403:SF1">
    <property type="entry name" value="NAD-SPECIFIC GLUTAMATE DEHYDROGENASE"/>
    <property type="match status" value="1"/>
</dbReference>
<dbReference type="Pfam" id="PF21074">
    <property type="entry name" value="GDH_C"/>
    <property type="match status" value="1"/>
</dbReference>
<dbReference type="STRING" id="376489.A5892_15345"/>
<organism evidence="7 8">
    <name type="scientific">Halotalea alkalilenta</name>
    <dbReference type="NCBI Taxonomy" id="376489"/>
    <lineage>
        <taxon>Bacteria</taxon>
        <taxon>Pseudomonadati</taxon>
        <taxon>Pseudomonadota</taxon>
        <taxon>Gammaproteobacteria</taxon>
        <taxon>Oceanospirillales</taxon>
        <taxon>Halomonadaceae</taxon>
        <taxon>Halotalea</taxon>
    </lineage>
</organism>
<dbReference type="InterPro" id="IPR049062">
    <property type="entry name" value="NAD_Glu_DH_ACT2"/>
</dbReference>
<dbReference type="Pfam" id="PF21073">
    <property type="entry name" value="GDH_HM1"/>
    <property type="match status" value="1"/>
</dbReference>
<dbReference type="InterPro" id="IPR024727">
    <property type="entry name" value="NAD_Glu_DH_N_ACT1"/>
</dbReference>
<feature type="domain" description="NAD-glutamate dehydrogenase catalytic" evidence="2">
    <location>
        <begin position="731"/>
        <end position="1225"/>
    </location>
</feature>
<evidence type="ECO:0000259" key="5">
    <source>
        <dbReference type="Pfam" id="PF21076"/>
    </source>
</evidence>
<protein>
    <submittedName>
        <fullName evidence="7">NAD-glutamate dehydrogenase</fullName>
    </submittedName>
</protein>
<gene>
    <name evidence="7" type="ORF">A5892_15345</name>
</gene>
<feature type="domain" description="NAD-glutamate dehydrogenase ACT2" evidence="5">
    <location>
        <begin position="412"/>
        <end position="500"/>
    </location>
</feature>
<dbReference type="InterPro" id="IPR049059">
    <property type="entry name" value="NAD_Glu_DH_HM1"/>
</dbReference>
<dbReference type="InterPro" id="IPR046346">
    <property type="entry name" value="Aminoacid_DH-like_N_sf"/>
</dbReference>
<dbReference type="InterPro" id="IPR036291">
    <property type="entry name" value="NAD(P)-bd_dom_sf"/>
</dbReference>
<dbReference type="Gene3D" id="3.40.50.720">
    <property type="entry name" value="NAD(P)-binding Rossmann-like Domain"/>
    <property type="match status" value="1"/>
</dbReference>
<dbReference type="InterPro" id="IPR049064">
    <property type="entry name" value="NAD_Glu_DH_ACT3"/>
</dbReference>
<dbReference type="SUPFAM" id="SSF51735">
    <property type="entry name" value="NAD(P)-binding Rossmann-fold domains"/>
    <property type="match status" value="1"/>
</dbReference>
<dbReference type="InterPro" id="IPR049056">
    <property type="entry name" value="NAD_Glu_DH_HM3"/>
</dbReference>
<dbReference type="PIRSF" id="PIRSF036761">
    <property type="entry name" value="GDH_Mll4104"/>
    <property type="match status" value="1"/>
</dbReference>
<evidence type="ECO:0000313" key="8">
    <source>
        <dbReference type="Proteomes" id="UP000077875"/>
    </source>
</evidence>
<feature type="domain" description="NAD-glutamate dehydrogenase ACT3" evidence="6">
    <location>
        <begin position="556"/>
        <end position="625"/>
    </location>
</feature>
<evidence type="ECO:0000259" key="3">
    <source>
        <dbReference type="Pfam" id="PF21074"/>
    </source>
</evidence>
<dbReference type="GO" id="GO:0004352">
    <property type="term" value="F:glutamate dehydrogenase (NAD+) activity"/>
    <property type="evidence" value="ECO:0007669"/>
    <property type="project" value="InterPro"/>
</dbReference>
<evidence type="ECO:0000259" key="2">
    <source>
        <dbReference type="Pfam" id="PF05088"/>
    </source>
</evidence>
<dbReference type="InterPro" id="IPR028971">
    <property type="entry name" value="NAD-GDH_cat"/>
</dbReference>
<reference evidence="7 8" key="1">
    <citation type="submission" date="2016-04" db="EMBL/GenBank/DDBJ databases">
        <title>Complete Genome Sequence of Halotalea alkalilenta IHB B 13600.</title>
        <authorList>
            <person name="Swarnkar M.K."/>
            <person name="Sharma A."/>
            <person name="Kaushal K."/>
            <person name="Soni R."/>
            <person name="Rana S."/>
            <person name="Singh A.K."/>
            <person name="Gulati A."/>
        </authorList>
    </citation>
    <scope>NUCLEOTIDE SEQUENCE [LARGE SCALE GENOMIC DNA]</scope>
    <source>
        <strain evidence="7 8">IHB B 13600</strain>
    </source>
</reference>
<keyword evidence="1" id="KW-0560">Oxidoreductase</keyword>
<dbReference type="InterPro" id="IPR049058">
    <property type="entry name" value="NAD_Glu_DH_HM2"/>
</dbReference>
<dbReference type="SUPFAM" id="SSF53223">
    <property type="entry name" value="Aminoacid dehydrogenase-like, N-terminal domain"/>
    <property type="match status" value="1"/>
</dbReference>
<dbReference type="PANTHER" id="PTHR43403">
    <property type="entry name" value="NAD-SPECIFIC GLUTAMATE DEHYDROGENASE"/>
    <property type="match status" value="1"/>
</dbReference>
<dbReference type="Pfam" id="PF21079">
    <property type="entry name" value="GDH_HM2"/>
    <property type="match status" value="1"/>
</dbReference>
<dbReference type="Pfam" id="PF21075">
    <property type="entry name" value="GDH_ACT1"/>
    <property type="match status" value="1"/>
</dbReference>
<dbReference type="Proteomes" id="UP000077875">
    <property type="component" value="Chromosome"/>
</dbReference>
<dbReference type="InterPro" id="IPR007780">
    <property type="entry name" value="NAD_Glu_DH_bac"/>
</dbReference>